<organism evidence="10 11">
    <name type="scientific">Flemingia macrophylla</name>
    <dbReference type="NCBI Taxonomy" id="520843"/>
    <lineage>
        <taxon>Eukaryota</taxon>
        <taxon>Viridiplantae</taxon>
        <taxon>Streptophyta</taxon>
        <taxon>Embryophyta</taxon>
        <taxon>Tracheophyta</taxon>
        <taxon>Spermatophyta</taxon>
        <taxon>Magnoliopsida</taxon>
        <taxon>eudicotyledons</taxon>
        <taxon>Gunneridae</taxon>
        <taxon>Pentapetalae</taxon>
        <taxon>rosids</taxon>
        <taxon>fabids</taxon>
        <taxon>Fabales</taxon>
        <taxon>Fabaceae</taxon>
        <taxon>Papilionoideae</taxon>
        <taxon>50 kb inversion clade</taxon>
        <taxon>NPAAA clade</taxon>
        <taxon>indigoferoid/millettioid clade</taxon>
        <taxon>Phaseoleae</taxon>
        <taxon>Flemingia</taxon>
    </lineage>
</organism>
<comment type="subcellular location">
    <subcellularLocation>
        <location evidence="1">Nucleus</location>
    </subcellularLocation>
</comment>
<dbReference type="Pfam" id="PF13912">
    <property type="entry name" value="zf-C2H2_6"/>
    <property type="match status" value="1"/>
</dbReference>
<evidence type="ECO:0000256" key="1">
    <source>
        <dbReference type="ARBA" id="ARBA00004123"/>
    </source>
</evidence>
<dbReference type="SUPFAM" id="SSF57667">
    <property type="entry name" value="beta-beta-alpha zinc fingers"/>
    <property type="match status" value="1"/>
</dbReference>
<keyword evidence="3 6" id="KW-0863">Zinc-finger</keyword>
<keyword evidence="8" id="KW-1133">Transmembrane helix</keyword>
<dbReference type="PANTHER" id="PTHR47287:SF9">
    <property type="entry name" value="ZINC FINGER PROTEIN 4-LIKE"/>
    <property type="match status" value="1"/>
</dbReference>
<evidence type="ECO:0000256" key="8">
    <source>
        <dbReference type="SAM" id="Phobius"/>
    </source>
</evidence>
<evidence type="ECO:0000256" key="5">
    <source>
        <dbReference type="ARBA" id="ARBA00023242"/>
    </source>
</evidence>
<sequence length="275" mass="30530">MPLGDELYDDVVSVFRISSPNDGVLVLLLLLLSVFVFDTLARFSLPVRPDTSTGPKLTSCTEKNLEDSMKLAKGSMAEEPSGSKMAESSKGGDENTKAEEAKIFSCNYCKREFSSSQALGGHQNAHKQERALAKRRQGIDGSHYYPYYPYPSFYNSHSLYGGSLNRPLGVRTESMIHKHSWTPRYDYYWLKKNHGVPNYSLFDGVGIVKSDASVSLRPEEHDNENVGTLSLFEKTTTSSSSQLESRPMLAIDDHLSTPEETSKAGSLNLDLSLKL</sequence>
<dbReference type="PROSITE" id="PS00028">
    <property type="entry name" value="ZINC_FINGER_C2H2_1"/>
    <property type="match status" value="1"/>
</dbReference>
<keyword evidence="8" id="KW-0472">Membrane</keyword>
<feature type="region of interest" description="Disordered" evidence="7">
    <location>
        <begin position="72"/>
        <end position="96"/>
    </location>
</feature>
<evidence type="ECO:0000256" key="7">
    <source>
        <dbReference type="SAM" id="MobiDB-lite"/>
    </source>
</evidence>
<name>A0ABD1MUI3_9FABA</name>
<dbReference type="EMBL" id="JBGMDY010000003">
    <property type="protein sequence ID" value="KAL2339477.1"/>
    <property type="molecule type" value="Genomic_DNA"/>
</dbReference>
<gene>
    <name evidence="10" type="ORF">Fmac_007417</name>
</gene>
<feature type="transmembrane region" description="Helical" evidence="8">
    <location>
        <begin position="23"/>
        <end position="41"/>
    </location>
</feature>
<accession>A0ABD1MUI3</accession>
<reference evidence="10 11" key="1">
    <citation type="submission" date="2024-08" db="EMBL/GenBank/DDBJ databases">
        <title>Insights into the chromosomal genome structure of Flemingia macrophylla.</title>
        <authorList>
            <person name="Ding Y."/>
            <person name="Zhao Y."/>
            <person name="Bi W."/>
            <person name="Wu M."/>
            <person name="Zhao G."/>
            <person name="Gong Y."/>
            <person name="Li W."/>
            <person name="Zhang P."/>
        </authorList>
    </citation>
    <scope>NUCLEOTIDE SEQUENCE [LARGE SCALE GENOMIC DNA]</scope>
    <source>
        <strain evidence="10">DYQJB</strain>
        <tissue evidence="10">Leaf</tissue>
    </source>
</reference>
<dbReference type="InterPro" id="IPR013087">
    <property type="entry name" value="Znf_C2H2_type"/>
</dbReference>
<evidence type="ECO:0000256" key="3">
    <source>
        <dbReference type="ARBA" id="ARBA00022771"/>
    </source>
</evidence>
<comment type="caution">
    <text evidence="10">The sequence shown here is derived from an EMBL/GenBank/DDBJ whole genome shotgun (WGS) entry which is preliminary data.</text>
</comment>
<protein>
    <recommendedName>
        <fullName evidence="9">C2H2-type domain-containing protein</fullName>
    </recommendedName>
</protein>
<dbReference type="AlphaFoldDB" id="A0ABD1MUI3"/>
<dbReference type="Gene3D" id="3.30.160.60">
    <property type="entry name" value="Classic Zinc Finger"/>
    <property type="match status" value="1"/>
</dbReference>
<keyword evidence="5" id="KW-0539">Nucleus</keyword>
<feature type="domain" description="C2H2-type" evidence="9">
    <location>
        <begin position="104"/>
        <end position="131"/>
    </location>
</feature>
<evidence type="ECO:0000256" key="2">
    <source>
        <dbReference type="ARBA" id="ARBA00022723"/>
    </source>
</evidence>
<evidence type="ECO:0000313" key="11">
    <source>
        <dbReference type="Proteomes" id="UP001603857"/>
    </source>
</evidence>
<dbReference type="PANTHER" id="PTHR47287">
    <property type="entry name" value="C2H2 AND C2HC ZINC FINGERS SUPERFAMILY PROTEIN"/>
    <property type="match status" value="1"/>
</dbReference>
<dbReference type="InterPro" id="IPR036236">
    <property type="entry name" value="Znf_C2H2_sf"/>
</dbReference>
<dbReference type="PROSITE" id="PS50157">
    <property type="entry name" value="ZINC_FINGER_C2H2_2"/>
    <property type="match status" value="1"/>
</dbReference>
<keyword evidence="2" id="KW-0479">Metal-binding</keyword>
<evidence type="ECO:0000313" key="10">
    <source>
        <dbReference type="EMBL" id="KAL2339477.1"/>
    </source>
</evidence>
<proteinExistence type="predicted"/>
<dbReference type="GO" id="GO:0005634">
    <property type="term" value="C:nucleus"/>
    <property type="evidence" value="ECO:0007669"/>
    <property type="project" value="UniProtKB-SubCell"/>
</dbReference>
<keyword evidence="11" id="KW-1185">Reference proteome</keyword>
<evidence type="ECO:0000256" key="6">
    <source>
        <dbReference type="PROSITE-ProRule" id="PRU00042"/>
    </source>
</evidence>
<keyword evidence="8" id="KW-0812">Transmembrane</keyword>
<dbReference type="InterPro" id="IPR044246">
    <property type="entry name" value="ZFP3-like"/>
</dbReference>
<dbReference type="GO" id="GO:0008270">
    <property type="term" value="F:zinc ion binding"/>
    <property type="evidence" value="ECO:0007669"/>
    <property type="project" value="UniProtKB-KW"/>
</dbReference>
<dbReference type="Proteomes" id="UP001603857">
    <property type="component" value="Unassembled WGS sequence"/>
</dbReference>
<evidence type="ECO:0000256" key="4">
    <source>
        <dbReference type="ARBA" id="ARBA00022833"/>
    </source>
</evidence>
<evidence type="ECO:0000259" key="9">
    <source>
        <dbReference type="PROSITE" id="PS50157"/>
    </source>
</evidence>
<keyword evidence="4" id="KW-0862">Zinc</keyword>